<dbReference type="PROSITE" id="PS00623">
    <property type="entry name" value="GMC_OXRED_1"/>
    <property type="match status" value="1"/>
</dbReference>
<dbReference type="AlphaFoldDB" id="A0A3D8QCH7"/>
<evidence type="ECO:0000256" key="4">
    <source>
        <dbReference type="ARBA" id="ARBA00022827"/>
    </source>
</evidence>
<evidence type="ECO:0000256" key="1">
    <source>
        <dbReference type="ARBA" id="ARBA00001974"/>
    </source>
</evidence>
<dbReference type="Gene3D" id="3.30.560.10">
    <property type="entry name" value="Glucose Oxidase, domain 3"/>
    <property type="match status" value="1"/>
</dbReference>
<keyword evidence="13" id="KW-1185">Reference proteome</keyword>
<dbReference type="PIRSF" id="PIRSF000137">
    <property type="entry name" value="Alcohol_oxidase"/>
    <property type="match status" value="1"/>
</dbReference>
<dbReference type="GO" id="GO:0050660">
    <property type="term" value="F:flavin adenine dinucleotide binding"/>
    <property type="evidence" value="ECO:0007669"/>
    <property type="project" value="InterPro"/>
</dbReference>
<proteinExistence type="inferred from homology"/>
<evidence type="ECO:0000256" key="7">
    <source>
        <dbReference type="PIRSR" id="PIRSR000137-2"/>
    </source>
</evidence>
<evidence type="ECO:0000256" key="8">
    <source>
        <dbReference type="RuleBase" id="RU003968"/>
    </source>
</evidence>
<dbReference type="Pfam" id="PF05199">
    <property type="entry name" value="GMC_oxred_C"/>
    <property type="match status" value="1"/>
</dbReference>
<keyword evidence="3 8" id="KW-0285">Flavoprotein</keyword>
<sequence length="615" mass="65793">MLPSFTIAAVALPAIVFAFPAANIARRAATNDATLVADQTFDYVIAGGGLSGLTVASRLSEDPNIKVLVIEGGQNDSDNPMVYDVRNYGQALNTSLEYNLTTSPISWRNNESLAMVAARTLGGSTSINGATWTKGEKGQYDLLASLTGDDSWGWDSLSQEMLLAEHFYPPLDNLSDSGAQYIASAHGFNGSVQVAFPNGMYENFGPLTLNSSQQVWSGLVINADVSSGNVNGATTVPFALQPDVSQNRSSSYTAWIRGEPETRSNLVILLGHRVVKINWAASNPTSGNLVASGVQFQASRDAPVMTVQASREVLLAAGSLQSPQLLELSGVGKADVLAAAGIPLVKSAPSVGKNLQEQTKTQFYFTPKSLNFGGTGPSGTIAYPNVWQVLGENASAIYEETVAGLPAYAAGLEKAGYIVNATAAAEIMTQQVNGLWNSSQAATEIHFSVSIANQNVGGQIWDLIVLSRGSVHVQTNNSWDHPSITPNYFAHPLDKKLQVMTTRQVRDVYNTEPLASFITAETTPGFSVVHKNATYQEWEQWVEDNFTSVWHNIATLSCMKEELGGAVDNHLKVYGIDNVRAIDASVLPVQLSAHLSSSLYGIALKAANMIKQDQQ</sequence>
<dbReference type="OrthoDB" id="269227at2759"/>
<protein>
    <recommendedName>
        <fullName evidence="10 11">Glucose-methanol-choline oxidoreductase N-terminal domain-containing protein</fullName>
    </recommendedName>
</protein>
<dbReference type="SUPFAM" id="SSF51905">
    <property type="entry name" value="FAD/NAD(P)-binding domain"/>
    <property type="match status" value="1"/>
</dbReference>
<evidence type="ECO:0000256" key="9">
    <source>
        <dbReference type="SAM" id="SignalP"/>
    </source>
</evidence>
<evidence type="ECO:0000256" key="3">
    <source>
        <dbReference type="ARBA" id="ARBA00022630"/>
    </source>
</evidence>
<evidence type="ECO:0000256" key="6">
    <source>
        <dbReference type="PIRSR" id="PIRSR000137-1"/>
    </source>
</evidence>
<dbReference type="GO" id="GO:0016614">
    <property type="term" value="F:oxidoreductase activity, acting on CH-OH group of donors"/>
    <property type="evidence" value="ECO:0007669"/>
    <property type="project" value="InterPro"/>
</dbReference>
<evidence type="ECO:0000259" key="11">
    <source>
        <dbReference type="PROSITE" id="PS00624"/>
    </source>
</evidence>
<dbReference type="Gene3D" id="4.10.450.10">
    <property type="entry name" value="Glucose Oxidase, domain 2"/>
    <property type="match status" value="1"/>
</dbReference>
<feature type="domain" description="Glucose-methanol-choline oxidoreductase N-terminal" evidence="11">
    <location>
        <begin position="318"/>
        <end position="332"/>
    </location>
</feature>
<dbReference type="PROSITE" id="PS00624">
    <property type="entry name" value="GMC_OXRED_2"/>
    <property type="match status" value="1"/>
</dbReference>
<keyword evidence="5" id="KW-0560">Oxidoreductase</keyword>
<keyword evidence="4 7" id="KW-0274">FAD</keyword>
<feature type="chain" id="PRO_5017790733" description="Glucose-methanol-choline oxidoreductase N-terminal domain-containing protein" evidence="9">
    <location>
        <begin position="19"/>
        <end position="615"/>
    </location>
</feature>
<organism evidence="12 13">
    <name type="scientific">Coleophoma cylindrospora</name>
    <dbReference type="NCBI Taxonomy" id="1849047"/>
    <lineage>
        <taxon>Eukaryota</taxon>
        <taxon>Fungi</taxon>
        <taxon>Dikarya</taxon>
        <taxon>Ascomycota</taxon>
        <taxon>Pezizomycotina</taxon>
        <taxon>Leotiomycetes</taxon>
        <taxon>Helotiales</taxon>
        <taxon>Dermateaceae</taxon>
        <taxon>Coleophoma</taxon>
    </lineage>
</organism>
<dbReference type="Gene3D" id="3.50.50.60">
    <property type="entry name" value="FAD/NAD(P)-binding domain"/>
    <property type="match status" value="1"/>
</dbReference>
<evidence type="ECO:0000259" key="10">
    <source>
        <dbReference type="PROSITE" id="PS00623"/>
    </source>
</evidence>
<keyword evidence="9" id="KW-0732">Signal</keyword>
<dbReference type="SUPFAM" id="SSF54373">
    <property type="entry name" value="FAD-linked reductases, C-terminal domain"/>
    <property type="match status" value="1"/>
</dbReference>
<gene>
    <name evidence="12" type="ORF">BP6252_12504</name>
</gene>
<evidence type="ECO:0000313" key="13">
    <source>
        <dbReference type="Proteomes" id="UP000256645"/>
    </source>
</evidence>
<reference evidence="12 13" key="1">
    <citation type="journal article" date="2018" name="IMA Fungus">
        <title>IMA Genome-F 9: Draft genome sequence of Annulohypoxylon stygium, Aspergillus mulundensis, Berkeleyomyces basicola (syn. Thielaviopsis basicola), Ceratocystis smalleyi, two Cercospora beticola strains, Coleophoma cylindrospora, Fusarium fracticaudum, Phialophora cf. hyalina, and Morchella septimelata.</title>
        <authorList>
            <person name="Wingfield B.D."/>
            <person name="Bills G.F."/>
            <person name="Dong Y."/>
            <person name="Huang W."/>
            <person name="Nel W.J."/>
            <person name="Swalarsk-Parry B.S."/>
            <person name="Vaghefi N."/>
            <person name="Wilken P.M."/>
            <person name="An Z."/>
            <person name="de Beer Z.W."/>
            <person name="De Vos L."/>
            <person name="Chen L."/>
            <person name="Duong T.A."/>
            <person name="Gao Y."/>
            <person name="Hammerbacher A."/>
            <person name="Kikkert J.R."/>
            <person name="Li Y."/>
            <person name="Li H."/>
            <person name="Li K."/>
            <person name="Li Q."/>
            <person name="Liu X."/>
            <person name="Ma X."/>
            <person name="Naidoo K."/>
            <person name="Pethybridge S.J."/>
            <person name="Sun J."/>
            <person name="Steenkamp E.T."/>
            <person name="van der Nest M.A."/>
            <person name="van Wyk S."/>
            <person name="Wingfield M.J."/>
            <person name="Xiong C."/>
            <person name="Yue Q."/>
            <person name="Zhang X."/>
        </authorList>
    </citation>
    <scope>NUCLEOTIDE SEQUENCE [LARGE SCALE GENOMIC DNA]</scope>
    <source>
        <strain evidence="12 13">BP6252</strain>
    </source>
</reference>
<dbReference type="InterPro" id="IPR000172">
    <property type="entry name" value="GMC_OxRdtase_N"/>
</dbReference>
<dbReference type="PANTHER" id="PTHR11552:SF201">
    <property type="entry name" value="GLUCOSE-METHANOL-CHOLINE OXIDOREDUCTASE N-TERMINAL DOMAIN-CONTAINING PROTEIN"/>
    <property type="match status" value="1"/>
</dbReference>
<comment type="similarity">
    <text evidence="2 8">Belongs to the GMC oxidoreductase family.</text>
</comment>
<dbReference type="InterPro" id="IPR036188">
    <property type="entry name" value="FAD/NAD-bd_sf"/>
</dbReference>
<feature type="binding site" evidence="7">
    <location>
        <begin position="550"/>
        <end position="551"/>
    </location>
    <ligand>
        <name>FAD</name>
        <dbReference type="ChEBI" id="CHEBI:57692"/>
    </ligand>
</feature>
<feature type="binding site" evidence="7">
    <location>
        <position position="274"/>
    </location>
    <ligand>
        <name>FAD</name>
        <dbReference type="ChEBI" id="CHEBI:57692"/>
    </ligand>
</feature>
<dbReference type="EMBL" id="PDLM01000016">
    <property type="protein sequence ID" value="RDW59417.1"/>
    <property type="molecule type" value="Genomic_DNA"/>
</dbReference>
<name>A0A3D8QCH7_9HELO</name>
<feature type="domain" description="Glucose-methanol-choline oxidoreductase N-terminal" evidence="10">
    <location>
        <begin position="118"/>
        <end position="141"/>
    </location>
</feature>
<comment type="cofactor">
    <cofactor evidence="1 7">
        <name>FAD</name>
        <dbReference type="ChEBI" id="CHEBI:57692"/>
    </cofactor>
</comment>
<feature type="signal peptide" evidence="9">
    <location>
        <begin position="1"/>
        <end position="18"/>
    </location>
</feature>
<dbReference type="STRING" id="1849047.A0A3D8QCH7"/>
<dbReference type="Proteomes" id="UP000256645">
    <property type="component" value="Unassembled WGS sequence"/>
</dbReference>
<evidence type="ECO:0000313" key="12">
    <source>
        <dbReference type="EMBL" id="RDW59417.1"/>
    </source>
</evidence>
<dbReference type="InterPro" id="IPR007867">
    <property type="entry name" value="GMC_OxRtase_C"/>
</dbReference>
<feature type="active site" description="Proton acceptor" evidence="6">
    <location>
        <position position="594"/>
    </location>
</feature>
<dbReference type="InterPro" id="IPR027424">
    <property type="entry name" value="Glucose_Oxidase_domain_2"/>
</dbReference>
<dbReference type="PANTHER" id="PTHR11552">
    <property type="entry name" value="GLUCOSE-METHANOL-CHOLINE GMC OXIDOREDUCTASE"/>
    <property type="match status" value="1"/>
</dbReference>
<comment type="caution">
    <text evidence="12">The sequence shown here is derived from an EMBL/GenBank/DDBJ whole genome shotgun (WGS) entry which is preliminary data.</text>
</comment>
<accession>A0A3D8QCH7</accession>
<evidence type="ECO:0000256" key="5">
    <source>
        <dbReference type="ARBA" id="ARBA00023002"/>
    </source>
</evidence>
<dbReference type="Pfam" id="PF00732">
    <property type="entry name" value="GMC_oxred_N"/>
    <property type="match status" value="1"/>
</dbReference>
<evidence type="ECO:0000256" key="2">
    <source>
        <dbReference type="ARBA" id="ARBA00010790"/>
    </source>
</evidence>
<dbReference type="InterPro" id="IPR012132">
    <property type="entry name" value="GMC_OxRdtase"/>
</dbReference>
<feature type="active site" description="Proton donor" evidence="6">
    <location>
        <position position="551"/>
    </location>
</feature>